<reference evidence="1 2" key="1">
    <citation type="journal article" date="2023" name="FEMS Microbes">
        <title>Whole genomes of deep-sea sponge-associated bacteria exhibit high novel natural product potential.</title>
        <authorList>
            <person name="Hesketh-Best P.J."/>
            <person name="January G.G."/>
            <person name="Koch M.J."/>
            <person name="Warburton P.J."/>
            <person name="Howell K.L."/>
            <person name="Upton M."/>
        </authorList>
    </citation>
    <scope>NUCLEOTIDE SEQUENCE [LARGE SCALE GENOMIC DNA]</scope>
    <source>
        <strain evidence="1 2">PC206-O</strain>
    </source>
</reference>
<dbReference type="Proteomes" id="UP001272940">
    <property type="component" value="Unassembled WGS sequence"/>
</dbReference>
<name>A0ABU4KNJ5_BREVE</name>
<accession>A0ABU4KNJ5</accession>
<protein>
    <submittedName>
        <fullName evidence="1">Uncharacterized protein</fullName>
    </submittedName>
</protein>
<organism evidence="1 2">
    <name type="scientific">Brevundimonas vesicularis</name>
    <name type="common">Pseudomonas vesicularis</name>
    <dbReference type="NCBI Taxonomy" id="41276"/>
    <lineage>
        <taxon>Bacteria</taxon>
        <taxon>Pseudomonadati</taxon>
        <taxon>Pseudomonadota</taxon>
        <taxon>Alphaproteobacteria</taxon>
        <taxon>Caulobacterales</taxon>
        <taxon>Caulobacteraceae</taxon>
        <taxon>Brevundimonas</taxon>
    </lineage>
</organism>
<evidence type="ECO:0000313" key="2">
    <source>
        <dbReference type="Proteomes" id="UP001272940"/>
    </source>
</evidence>
<proteinExistence type="predicted"/>
<keyword evidence="2" id="KW-1185">Reference proteome</keyword>
<sequence length="159" mass="17883">MKNQETDALRLVPDEEQIFAWLNRKYVQRAEERQRSMNLQYMEAETHDLSASLHRWLLAAAPASPLPGGGLEPLSDDPAVASMCDSSYRAGALAGWNAAHHSDPEEGERIMSRIRSVEPGSLAPIVERNRARQQVREYDFKAEDEWFEPLPAAPTGEPK</sequence>
<comment type="caution">
    <text evidence="1">The sequence shown here is derived from an EMBL/GenBank/DDBJ whole genome shotgun (WGS) entry which is preliminary data.</text>
</comment>
<gene>
    <name evidence="1" type="ORF">NJD11_06420</name>
</gene>
<dbReference type="RefSeq" id="WP_319078569.1">
    <property type="nucleotide sequence ID" value="NZ_JAMYEC010000003.1"/>
</dbReference>
<dbReference type="EMBL" id="JAMYEC010000003">
    <property type="protein sequence ID" value="MDX2334571.1"/>
    <property type="molecule type" value="Genomic_DNA"/>
</dbReference>
<evidence type="ECO:0000313" key="1">
    <source>
        <dbReference type="EMBL" id="MDX2334571.1"/>
    </source>
</evidence>